<dbReference type="AlphaFoldDB" id="A0A975I797"/>
<accession>A0A975I797</accession>
<evidence type="ECO:0000256" key="2">
    <source>
        <dbReference type="ARBA" id="ARBA00023125"/>
    </source>
</evidence>
<dbReference type="EMBL" id="CP060010">
    <property type="protein sequence ID" value="QTN34616.1"/>
    <property type="molecule type" value="Genomic_DNA"/>
</dbReference>
<evidence type="ECO:0000259" key="4">
    <source>
        <dbReference type="PROSITE" id="PS01124"/>
    </source>
</evidence>
<dbReference type="RefSeq" id="WP_209355308.1">
    <property type="nucleotide sequence ID" value="NZ_CP060010.1"/>
</dbReference>
<keyword evidence="2" id="KW-0238">DNA-binding</keyword>
<dbReference type="InterPro" id="IPR050204">
    <property type="entry name" value="AraC_XylS_family_regulators"/>
</dbReference>
<feature type="domain" description="HTH araC/xylS-type" evidence="4">
    <location>
        <begin position="202"/>
        <end position="284"/>
    </location>
</feature>
<keyword evidence="1" id="KW-0805">Transcription regulation</keyword>
<dbReference type="SUPFAM" id="SSF51215">
    <property type="entry name" value="Regulatory protein AraC"/>
    <property type="match status" value="1"/>
</dbReference>
<evidence type="ECO:0000313" key="5">
    <source>
        <dbReference type="EMBL" id="QTN34616.1"/>
    </source>
</evidence>
<proteinExistence type="predicted"/>
<dbReference type="KEGG" id="cact:HZ995_08820"/>
<dbReference type="InterPro" id="IPR003313">
    <property type="entry name" value="AraC-bd"/>
</dbReference>
<name>A0A975I797_9RHOB</name>
<dbReference type="Gene3D" id="1.10.10.60">
    <property type="entry name" value="Homeodomain-like"/>
    <property type="match status" value="2"/>
</dbReference>
<dbReference type="PANTHER" id="PTHR46796">
    <property type="entry name" value="HTH-TYPE TRANSCRIPTIONAL ACTIVATOR RHAS-RELATED"/>
    <property type="match status" value="1"/>
</dbReference>
<dbReference type="Pfam" id="PF02311">
    <property type="entry name" value="AraC_binding"/>
    <property type="match status" value="1"/>
</dbReference>
<evidence type="ECO:0000256" key="1">
    <source>
        <dbReference type="ARBA" id="ARBA00023015"/>
    </source>
</evidence>
<dbReference type="Proteomes" id="UP000665026">
    <property type="component" value="Chromosome"/>
</dbReference>
<evidence type="ECO:0000256" key="3">
    <source>
        <dbReference type="ARBA" id="ARBA00023163"/>
    </source>
</evidence>
<sequence length="296" mass="33296">MFFANLTNYIAFMVDIAAHPLIVVEPGAAIWKRSDQPGHAFRPQRHAELVVLLATAGHASYFIDGNIVDLTSGTLLWALAGQAHFLMQDSSDFDMWVLLISDRVLTNELRKSPLFPPLTKDDRGGAQFARVLSGADLDALTRLAGLVKETADPEAQRVGFQWWMTRAWTAWQNASTGKRRAVHPAVDQAVLSIETDVTKSWEEVCKPIPLSPGRLARLFKQQTGQSPLEFRNERRLQRVDDLMNLTNPPDLLTACLDVGFGSYSQFFRVFRDLRNMSPRSYYAPGRHEILSKDVND</sequence>
<dbReference type="InterPro" id="IPR037923">
    <property type="entry name" value="HTH-like"/>
</dbReference>
<organism evidence="5 6">
    <name type="scientific">Cognatishimia activa</name>
    <dbReference type="NCBI Taxonomy" id="1715691"/>
    <lineage>
        <taxon>Bacteria</taxon>
        <taxon>Pseudomonadati</taxon>
        <taxon>Pseudomonadota</taxon>
        <taxon>Alphaproteobacteria</taxon>
        <taxon>Rhodobacterales</taxon>
        <taxon>Paracoccaceae</taxon>
        <taxon>Cognatishimia</taxon>
    </lineage>
</organism>
<dbReference type="SMART" id="SM00342">
    <property type="entry name" value="HTH_ARAC"/>
    <property type="match status" value="1"/>
</dbReference>
<dbReference type="InterPro" id="IPR009057">
    <property type="entry name" value="Homeodomain-like_sf"/>
</dbReference>
<dbReference type="SUPFAM" id="SSF46689">
    <property type="entry name" value="Homeodomain-like"/>
    <property type="match status" value="1"/>
</dbReference>
<dbReference type="PROSITE" id="PS01124">
    <property type="entry name" value="HTH_ARAC_FAMILY_2"/>
    <property type="match status" value="1"/>
</dbReference>
<gene>
    <name evidence="5" type="ORF">HZ995_08820</name>
</gene>
<dbReference type="GO" id="GO:0043565">
    <property type="term" value="F:sequence-specific DNA binding"/>
    <property type="evidence" value="ECO:0007669"/>
    <property type="project" value="InterPro"/>
</dbReference>
<keyword evidence="3" id="KW-0804">Transcription</keyword>
<evidence type="ECO:0000313" key="6">
    <source>
        <dbReference type="Proteomes" id="UP000665026"/>
    </source>
</evidence>
<reference evidence="5" key="1">
    <citation type="submission" date="2020-07" db="EMBL/GenBank/DDBJ databases">
        <title>Genome sequences of bacteria associated with the marine, planktonic diatom Thalassiosira profunda strain ECT2AJA-044.</title>
        <authorList>
            <person name="Gargas C.B."/>
            <person name="Roberts W.R."/>
            <person name="Alverson A.J."/>
        </authorList>
    </citation>
    <scope>NUCLEOTIDE SEQUENCE</scope>
    <source>
        <strain evidence="5">ECT2AJA-044</strain>
    </source>
</reference>
<dbReference type="Pfam" id="PF12833">
    <property type="entry name" value="HTH_18"/>
    <property type="match status" value="1"/>
</dbReference>
<dbReference type="InterPro" id="IPR018060">
    <property type="entry name" value="HTH_AraC"/>
</dbReference>
<protein>
    <submittedName>
        <fullName evidence="5">AraC family transcriptional regulator</fullName>
    </submittedName>
</protein>
<dbReference type="GO" id="GO:0003700">
    <property type="term" value="F:DNA-binding transcription factor activity"/>
    <property type="evidence" value="ECO:0007669"/>
    <property type="project" value="InterPro"/>
</dbReference>